<dbReference type="RefSeq" id="WP_341374049.1">
    <property type="nucleotide sequence ID" value="NZ_JBBUTF010000007.1"/>
</dbReference>
<evidence type="ECO:0000313" key="1">
    <source>
        <dbReference type="EMBL" id="MEK8026272.1"/>
    </source>
</evidence>
<evidence type="ECO:0000313" key="2">
    <source>
        <dbReference type="Proteomes" id="UP001368500"/>
    </source>
</evidence>
<dbReference type="EMBL" id="JBBUTF010000007">
    <property type="protein sequence ID" value="MEK8026272.1"/>
    <property type="molecule type" value="Genomic_DNA"/>
</dbReference>
<dbReference type="Proteomes" id="UP001368500">
    <property type="component" value="Unassembled WGS sequence"/>
</dbReference>
<reference evidence="1 2" key="1">
    <citation type="submission" date="2024-04" db="EMBL/GenBank/DDBJ databases">
        <title>Novel species of the genus Ideonella isolated from streams.</title>
        <authorList>
            <person name="Lu H."/>
        </authorList>
    </citation>
    <scope>NUCLEOTIDE SEQUENCE [LARGE SCALE GENOMIC DNA]</scope>
    <source>
        <strain evidence="1 2">BYS139W</strain>
    </source>
</reference>
<comment type="caution">
    <text evidence="1">The sequence shown here is derived from an EMBL/GenBank/DDBJ whole genome shotgun (WGS) entry which is preliminary data.</text>
</comment>
<proteinExistence type="predicted"/>
<accession>A0ABU9B8Q6</accession>
<organism evidence="1 2">
    <name type="scientific">Pseudaquabacterium rugosum</name>
    <dbReference type="NCBI Taxonomy" id="2984194"/>
    <lineage>
        <taxon>Bacteria</taxon>
        <taxon>Pseudomonadati</taxon>
        <taxon>Pseudomonadota</taxon>
        <taxon>Betaproteobacteria</taxon>
        <taxon>Burkholderiales</taxon>
        <taxon>Sphaerotilaceae</taxon>
        <taxon>Pseudaquabacterium</taxon>
    </lineage>
</organism>
<sequence>MSDAPPPDALDSPARILAEQTLRQWPSLQQRLGTRQNEFLQSALAQCARHRLLDDETATLRFLTLCCALGTDVVEQPGHEPLAELLADPRLRAAERVHQVMRHCVGLLQQQGGSTDARLLLQREAGALDWLAQRRRAHDADAAPLARSSCDLDALTLRRAPTASRAEYRLQEGRWARLPVADLSLPVHVDRHHRAPRQVHLLGAVPGVEGPDGTPIAPGWLDRSRPEPVRLQLRLGWHGGCAEHPRVEWTGEHGVQRWQGREVQQLDWALPARDAPAAADGLQTRLLHEVPPTISQLRIDGCGLRDEGPSLGRQALHLHVHPATQWLFALQHQAVREIQLPAGGNRAAQAEARTAAARARSAGAGAASPITDIDGRGTLPPVLHDALDDGTATLSDALRHERHSPALHMLRRWPQPQAEAPTTASLCLLERDGQMLPTQAWVQAFDQALPQAMQAGLQLLWQSWQSQGARQASLRCRHRLLQGRQVMAWGWRESPAGNTTPPLLRCHGEFDIGCEMALQLQGEVAHGGGARSVAMLQVEGRSLLRETILRDRDSPDHTTLAQRLSLRWRWPWRLQLWPLAQAGGMLAGSHAPLEGALRGAAGLRPRRQGGGWEWFVHLECDALSARVRLQDPLLGWSEETLPLLPAQTLLDWSVG</sequence>
<keyword evidence="2" id="KW-1185">Reference proteome</keyword>
<gene>
    <name evidence="1" type="ORF">AACH11_09910</name>
</gene>
<protein>
    <submittedName>
        <fullName evidence="1">Uncharacterized protein</fullName>
    </submittedName>
</protein>
<name>A0ABU9B8Q6_9BURK</name>